<keyword evidence="2" id="KW-0805">Transcription regulation</keyword>
<dbReference type="GO" id="GO:0006353">
    <property type="term" value="P:DNA-templated transcription termination"/>
    <property type="evidence" value="ECO:0007669"/>
    <property type="project" value="UniProtKB-KW"/>
</dbReference>
<dbReference type="Pfam" id="PF02536">
    <property type="entry name" value="mTERF"/>
    <property type="match status" value="2"/>
</dbReference>
<gene>
    <name evidence="4" type="ORF">KIW84_030751</name>
</gene>
<keyword evidence="3" id="KW-0809">Transit peptide</keyword>
<dbReference type="PANTHER" id="PTHR13068">
    <property type="entry name" value="CGI-12 PROTEIN-RELATED"/>
    <property type="match status" value="1"/>
</dbReference>
<comment type="caution">
    <text evidence="4">The sequence shown here is derived from an EMBL/GenBank/DDBJ whole genome shotgun (WGS) entry which is preliminary data.</text>
</comment>
<dbReference type="Gramene" id="Psat3g015440.1">
    <property type="protein sequence ID" value="Psat3g015440.1.cds1"/>
    <property type="gene ID" value="Psat3g015440"/>
</dbReference>
<dbReference type="SMART" id="SM00733">
    <property type="entry name" value="Mterf"/>
    <property type="match status" value="4"/>
</dbReference>
<dbReference type="InterPro" id="IPR003690">
    <property type="entry name" value="MTERF"/>
</dbReference>
<evidence type="ECO:0000313" key="5">
    <source>
        <dbReference type="Proteomes" id="UP001058974"/>
    </source>
</evidence>
<dbReference type="Gramene" id="Psat03G0075100-T1">
    <property type="protein sequence ID" value="KAI5424679.1"/>
    <property type="gene ID" value="KIW84_030751"/>
</dbReference>
<evidence type="ECO:0008006" key="6">
    <source>
        <dbReference type="Google" id="ProtNLM"/>
    </source>
</evidence>
<name>A0A9D4XPB4_PEA</name>
<comment type="similarity">
    <text evidence="1">Belongs to the mTERF family.</text>
</comment>
<evidence type="ECO:0000313" key="4">
    <source>
        <dbReference type="EMBL" id="KAI5424679.1"/>
    </source>
</evidence>
<dbReference type="EMBL" id="JAMSHJ010000003">
    <property type="protein sequence ID" value="KAI5424679.1"/>
    <property type="molecule type" value="Genomic_DNA"/>
</dbReference>
<dbReference type="InterPro" id="IPR038538">
    <property type="entry name" value="MTERF_sf"/>
</dbReference>
<dbReference type="GO" id="GO:0003676">
    <property type="term" value="F:nucleic acid binding"/>
    <property type="evidence" value="ECO:0007669"/>
    <property type="project" value="InterPro"/>
</dbReference>
<dbReference type="PANTHER" id="PTHR13068:SF91">
    <property type="entry name" value="TRANSCRIPTION TERMINATION FACTOR FAMILY PROTEIN"/>
    <property type="match status" value="1"/>
</dbReference>
<dbReference type="AlphaFoldDB" id="A0A9D4XPB4"/>
<proteinExistence type="inferred from homology"/>
<protein>
    <recommendedName>
        <fullName evidence="6">mTERF protein</fullName>
    </recommendedName>
</protein>
<keyword evidence="5" id="KW-1185">Reference proteome</keyword>
<keyword evidence="2" id="KW-0804">Transcription</keyword>
<reference evidence="4 5" key="1">
    <citation type="journal article" date="2022" name="Nat. Genet.">
        <title>Improved pea reference genome and pan-genome highlight genomic features and evolutionary characteristics.</title>
        <authorList>
            <person name="Yang T."/>
            <person name="Liu R."/>
            <person name="Luo Y."/>
            <person name="Hu S."/>
            <person name="Wang D."/>
            <person name="Wang C."/>
            <person name="Pandey M.K."/>
            <person name="Ge S."/>
            <person name="Xu Q."/>
            <person name="Li N."/>
            <person name="Li G."/>
            <person name="Huang Y."/>
            <person name="Saxena R.K."/>
            <person name="Ji Y."/>
            <person name="Li M."/>
            <person name="Yan X."/>
            <person name="He Y."/>
            <person name="Liu Y."/>
            <person name="Wang X."/>
            <person name="Xiang C."/>
            <person name="Varshney R.K."/>
            <person name="Ding H."/>
            <person name="Gao S."/>
            <person name="Zong X."/>
        </authorList>
    </citation>
    <scope>NUCLEOTIDE SEQUENCE [LARGE SCALE GENOMIC DNA]</scope>
    <source>
        <strain evidence="4 5">cv. Zhongwan 6</strain>
    </source>
</reference>
<dbReference type="Proteomes" id="UP001058974">
    <property type="component" value="Chromosome 3"/>
</dbReference>
<evidence type="ECO:0000256" key="3">
    <source>
        <dbReference type="ARBA" id="ARBA00022946"/>
    </source>
</evidence>
<keyword evidence="2" id="KW-0806">Transcription termination</keyword>
<accession>A0A9D4XPB4</accession>
<organism evidence="4 5">
    <name type="scientific">Pisum sativum</name>
    <name type="common">Garden pea</name>
    <name type="synonym">Lathyrus oleraceus</name>
    <dbReference type="NCBI Taxonomy" id="3888"/>
    <lineage>
        <taxon>Eukaryota</taxon>
        <taxon>Viridiplantae</taxon>
        <taxon>Streptophyta</taxon>
        <taxon>Embryophyta</taxon>
        <taxon>Tracheophyta</taxon>
        <taxon>Spermatophyta</taxon>
        <taxon>Magnoliopsida</taxon>
        <taxon>eudicotyledons</taxon>
        <taxon>Gunneridae</taxon>
        <taxon>Pentapetalae</taxon>
        <taxon>rosids</taxon>
        <taxon>fabids</taxon>
        <taxon>Fabales</taxon>
        <taxon>Fabaceae</taxon>
        <taxon>Papilionoideae</taxon>
        <taxon>50 kb inversion clade</taxon>
        <taxon>NPAAA clade</taxon>
        <taxon>Hologalegina</taxon>
        <taxon>IRL clade</taxon>
        <taxon>Fabeae</taxon>
        <taxon>Lathyrus</taxon>
    </lineage>
</organism>
<evidence type="ECO:0000256" key="1">
    <source>
        <dbReference type="ARBA" id="ARBA00007692"/>
    </source>
</evidence>
<evidence type="ECO:0000256" key="2">
    <source>
        <dbReference type="ARBA" id="ARBA00022472"/>
    </source>
</evidence>
<dbReference type="OrthoDB" id="637682at2759"/>
<dbReference type="FunFam" id="1.25.70.10:FF:000001">
    <property type="entry name" value="Mitochondrial transcription termination factor-like"/>
    <property type="match status" value="1"/>
</dbReference>
<dbReference type="Gene3D" id="1.25.70.10">
    <property type="entry name" value="Transcription termination factor 3, mitochondrial"/>
    <property type="match status" value="2"/>
</dbReference>
<sequence>MKPPNLSHRHFHLRPPVTETISTPSITMLKFNTWPNTTPTVTLFNLKCLTSPQPSPSPSPSSVHFDSTPFLFQVSYLINNFNFSPESASKLCSTNRLYFKTAQNPDSVINFFRNYGFSNSQLCDIITRSPWLLSCSLSKRVLPKFEFLLSKGASNSDIVNLVSKNSRVLAPSLENHIVPTYELLYRFLQSDKEVIAYAIHTPDLLTHRLVPGNITMLVQNGVSDSNIRRILRIRSRSMDARDMGGLVQELTDLGFNPSKYVFAVALIAKTSVPKTRWKEKVDAFKNWGWSDEDVIEAFKKQPYCMLTSIEKINLVMDFWVNQLGWDAMALAKQPNVLCFSFEKRIIPRASVMQFLLMNGLRNKNVSLTSPFVPPEKVFRDRFIKRFENESSYLLNLYEEKLKLAYTGDENCVS</sequence>